<evidence type="ECO:0000256" key="2">
    <source>
        <dbReference type="ARBA" id="ARBA00022723"/>
    </source>
</evidence>
<dbReference type="Gene3D" id="3.90.1590.10">
    <property type="entry name" value="glutathione-dependent formaldehyde- activating enzyme (gfa)"/>
    <property type="match status" value="1"/>
</dbReference>
<dbReference type="AlphaFoldDB" id="A0A939IPB6"/>
<dbReference type="GO" id="GO:0046872">
    <property type="term" value="F:metal ion binding"/>
    <property type="evidence" value="ECO:0007669"/>
    <property type="project" value="UniProtKB-KW"/>
</dbReference>
<dbReference type="PANTHER" id="PTHR33337:SF40">
    <property type="entry name" value="CENP-V_GFA DOMAIN-CONTAINING PROTEIN-RELATED"/>
    <property type="match status" value="1"/>
</dbReference>
<dbReference type="Proteomes" id="UP000664303">
    <property type="component" value="Unassembled WGS sequence"/>
</dbReference>
<reference evidence="6" key="1">
    <citation type="submission" date="2021-02" db="EMBL/GenBank/DDBJ databases">
        <title>PHA producing bacteria isolated from coastal sediment in Guangdong, Shenzhen.</title>
        <authorList>
            <person name="Zheng W."/>
            <person name="Yu S."/>
            <person name="Huang Y."/>
        </authorList>
    </citation>
    <scope>NUCLEOTIDE SEQUENCE</scope>
    <source>
        <strain evidence="6">TN14-10</strain>
    </source>
</reference>
<protein>
    <submittedName>
        <fullName evidence="6">GFA family protein</fullName>
    </submittedName>
</protein>
<evidence type="ECO:0000313" key="6">
    <source>
        <dbReference type="EMBL" id="MBN7798993.1"/>
    </source>
</evidence>
<keyword evidence="2" id="KW-0479">Metal-binding</keyword>
<keyword evidence="7" id="KW-1185">Reference proteome</keyword>
<dbReference type="PROSITE" id="PS51891">
    <property type="entry name" value="CENP_V_GFA"/>
    <property type="match status" value="1"/>
</dbReference>
<evidence type="ECO:0000256" key="4">
    <source>
        <dbReference type="ARBA" id="ARBA00023239"/>
    </source>
</evidence>
<dbReference type="InterPro" id="IPR011057">
    <property type="entry name" value="Mss4-like_sf"/>
</dbReference>
<dbReference type="EMBL" id="JAFKCZ010000021">
    <property type="protein sequence ID" value="MBN7798993.1"/>
    <property type="molecule type" value="Genomic_DNA"/>
</dbReference>
<dbReference type="Pfam" id="PF04828">
    <property type="entry name" value="GFA"/>
    <property type="match status" value="1"/>
</dbReference>
<accession>A0A939IPB6</accession>
<organism evidence="6 7">
    <name type="scientific">Parahaliea mediterranea</name>
    <dbReference type="NCBI Taxonomy" id="651086"/>
    <lineage>
        <taxon>Bacteria</taxon>
        <taxon>Pseudomonadati</taxon>
        <taxon>Pseudomonadota</taxon>
        <taxon>Gammaproteobacteria</taxon>
        <taxon>Cellvibrionales</taxon>
        <taxon>Halieaceae</taxon>
        <taxon>Parahaliea</taxon>
    </lineage>
</organism>
<sequence length="135" mass="14534">MTSRTHGSCLCGNVRFAVEGEFEHFFLCHCGHCRKDTGSAHGANLFSSGATLTWLSGEEQVRSYTLPSTRHARSFCSNCGSALPNVQMDGKLLVVPAGSLDEALPVTPDAHIFCANRADWDRDLQNIPSLDGPPG</sequence>
<keyword evidence="4" id="KW-0456">Lyase</keyword>
<comment type="caution">
    <text evidence="6">The sequence shown here is derived from an EMBL/GenBank/DDBJ whole genome shotgun (WGS) entry which is preliminary data.</text>
</comment>
<evidence type="ECO:0000256" key="1">
    <source>
        <dbReference type="ARBA" id="ARBA00005495"/>
    </source>
</evidence>
<dbReference type="PANTHER" id="PTHR33337">
    <property type="entry name" value="GFA DOMAIN-CONTAINING PROTEIN"/>
    <property type="match status" value="1"/>
</dbReference>
<feature type="domain" description="CENP-V/GFA" evidence="5">
    <location>
        <begin position="5"/>
        <end position="121"/>
    </location>
</feature>
<comment type="similarity">
    <text evidence="1">Belongs to the Gfa family.</text>
</comment>
<dbReference type="SUPFAM" id="SSF51316">
    <property type="entry name" value="Mss4-like"/>
    <property type="match status" value="1"/>
</dbReference>
<proteinExistence type="inferred from homology"/>
<keyword evidence="3" id="KW-0862">Zinc</keyword>
<gene>
    <name evidence="6" type="ORF">JYP50_20520</name>
</gene>
<evidence type="ECO:0000313" key="7">
    <source>
        <dbReference type="Proteomes" id="UP000664303"/>
    </source>
</evidence>
<name>A0A939IPB6_9GAMM</name>
<dbReference type="GO" id="GO:0016846">
    <property type="term" value="F:carbon-sulfur lyase activity"/>
    <property type="evidence" value="ECO:0007669"/>
    <property type="project" value="InterPro"/>
</dbReference>
<dbReference type="InterPro" id="IPR006913">
    <property type="entry name" value="CENP-V/GFA"/>
</dbReference>
<dbReference type="RefSeq" id="WP_206562434.1">
    <property type="nucleotide sequence ID" value="NZ_JAFKCZ010000021.1"/>
</dbReference>
<evidence type="ECO:0000259" key="5">
    <source>
        <dbReference type="PROSITE" id="PS51891"/>
    </source>
</evidence>
<evidence type="ECO:0000256" key="3">
    <source>
        <dbReference type="ARBA" id="ARBA00022833"/>
    </source>
</evidence>